<reference evidence="3" key="4">
    <citation type="submission" date="2019-03" db="UniProtKB">
        <authorList>
            <consortium name="EnsemblPlants"/>
        </authorList>
    </citation>
    <scope>IDENTIFICATION</scope>
</reference>
<evidence type="ECO:0000259" key="2">
    <source>
        <dbReference type="SMART" id="SM00256"/>
    </source>
</evidence>
<proteinExistence type="predicted"/>
<dbReference type="InterPro" id="IPR001810">
    <property type="entry name" value="F-box_dom"/>
</dbReference>
<evidence type="ECO:0000313" key="3">
    <source>
        <dbReference type="EnsemblPlants" id="AET1Gv20434500.5"/>
    </source>
</evidence>
<sequence>PLPPSFSSTRLRMAERENEIHARHNGTSQIPIQPPPLIGSSRRRRGIIPRPRSPPEPAAVGAALVAPWLPPPPARSIRDLIIMGESKWMGKRWEEMDTDVLVKIFKELNLVELSPVSQVCRLWRLACSDPLIWGTLDFGLLKSNFIQTRASPYIWVDDRSDKRLAKILRVAMAISRGNVNCMIFHYNLYMKDEHLHYISQRSPNLKRLVMPAWNRISRAGICQAIERWGELESLTMPTIGHPPYIMEGLANSCKNFKELKIMGSFDLLFASAVTTYLPKLKVLSLRCSKVTMGALQCVLNSLEHLEVLNISHCLLFEMATNGRRQVIHELDNKALERASRLREFHHCQSRQCVACQRMMLDEGILRWYRYEDWFWRRDEVRSLDLKDYGRLFGAQCEMLTSVD</sequence>
<dbReference type="Pfam" id="PF12937">
    <property type="entry name" value="F-box-like"/>
    <property type="match status" value="1"/>
</dbReference>
<dbReference type="SUPFAM" id="SSF81383">
    <property type="entry name" value="F-box domain"/>
    <property type="match status" value="1"/>
</dbReference>
<keyword evidence="4" id="KW-1185">Reference proteome</keyword>
<dbReference type="InterPro" id="IPR036047">
    <property type="entry name" value="F-box-like_dom_sf"/>
</dbReference>
<reference evidence="3" key="3">
    <citation type="journal article" date="2017" name="Nature">
        <title>Genome sequence of the progenitor of the wheat D genome Aegilops tauschii.</title>
        <authorList>
            <person name="Luo M.C."/>
            <person name="Gu Y.Q."/>
            <person name="Puiu D."/>
            <person name="Wang H."/>
            <person name="Twardziok S.O."/>
            <person name="Deal K.R."/>
            <person name="Huo N."/>
            <person name="Zhu T."/>
            <person name="Wang L."/>
            <person name="Wang Y."/>
            <person name="McGuire P.E."/>
            <person name="Liu S."/>
            <person name="Long H."/>
            <person name="Ramasamy R.K."/>
            <person name="Rodriguez J.C."/>
            <person name="Van S.L."/>
            <person name="Yuan L."/>
            <person name="Wang Z."/>
            <person name="Xia Z."/>
            <person name="Xiao L."/>
            <person name="Anderson O.D."/>
            <person name="Ouyang S."/>
            <person name="Liang Y."/>
            <person name="Zimin A.V."/>
            <person name="Pertea G."/>
            <person name="Qi P."/>
            <person name="Bennetzen J.L."/>
            <person name="Dai X."/>
            <person name="Dawson M.W."/>
            <person name="Muller H.G."/>
            <person name="Kugler K."/>
            <person name="Rivarola-Duarte L."/>
            <person name="Spannagl M."/>
            <person name="Mayer K.F.X."/>
            <person name="Lu F.H."/>
            <person name="Bevan M.W."/>
            <person name="Leroy P."/>
            <person name="Li P."/>
            <person name="You F.M."/>
            <person name="Sun Q."/>
            <person name="Liu Z."/>
            <person name="Lyons E."/>
            <person name="Wicker T."/>
            <person name="Salzberg S.L."/>
            <person name="Devos K.M."/>
            <person name="Dvorak J."/>
        </authorList>
    </citation>
    <scope>NUCLEOTIDE SEQUENCE [LARGE SCALE GENOMIC DNA]</scope>
    <source>
        <strain evidence="3">cv. AL8/78</strain>
    </source>
</reference>
<evidence type="ECO:0000256" key="1">
    <source>
        <dbReference type="SAM" id="MobiDB-lite"/>
    </source>
</evidence>
<dbReference type="Gene3D" id="1.20.1280.50">
    <property type="match status" value="1"/>
</dbReference>
<feature type="domain" description="F-box" evidence="2">
    <location>
        <begin position="96"/>
        <end position="136"/>
    </location>
</feature>
<dbReference type="InterPro" id="IPR032675">
    <property type="entry name" value="LRR_dom_sf"/>
</dbReference>
<dbReference type="Gramene" id="AET1Gv20434500.5">
    <property type="protein sequence ID" value="AET1Gv20434500.5"/>
    <property type="gene ID" value="AET1Gv20434500"/>
</dbReference>
<reference evidence="4" key="2">
    <citation type="journal article" date="2017" name="Nat. Plants">
        <title>The Aegilops tauschii genome reveals multiple impacts of transposons.</title>
        <authorList>
            <person name="Zhao G."/>
            <person name="Zou C."/>
            <person name="Li K."/>
            <person name="Wang K."/>
            <person name="Li T."/>
            <person name="Gao L."/>
            <person name="Zhang X."/>
            <person name="Wang H."/>
            <person name="Yang Z."/>
            <person name="Liu X."/>
            <person name="Jiang W."/>
            <person name="Mao L."/>
            <person name="Kong X."/>
            <person name="Jiao Y."/>
            <person name="Jia J."/>
        </authorList>
    </citation>
    <scope>NUCLEOTIDE SEQUENCE [LARGE SCALE GENOMIC DNA]</scope>
    <source>
        <strain evidence="4">cv. AL8/78</strain>
    </source>
</reference>
<dbReference type="EnsemblPlants" id="AET1Gv20434500.5">
    <property type="protein sequence ID" value="AET1Gv20434500.5"/>
    <property type="gene ID" value="AET1Gv20434500"/>
</dbReference>
<dbReference type="PANTHER" id="PTHR38926:SF13">
    <property type="entry name" value="F-BOX DOMAIN CONTAINING PROTEIN, EXPRESSED"/>
    <property type="match status" value="1"/>
</dbReference>
<reference evidence="3" key="5">
    <citation type="journal article" date="2021" name="G3 (Bethesda)">
        <title>Aegilops tauschii genome assembly Aet v5.0 features greater sequence contiguity and improved annotation.</title>
        <authorList>
            <person name="Wang L."/>
            <person name="Zhu T."/>
            <person name="Rodriguez J.C."/>
            <person name="Deal K.R."/>
            <person name="Dubcovsky J."/>
            <person name="McGuire P.E."/>
            <person name="Lux T."/>
            <person name="Spannagl M."/>
            <person name="Mayer K.F.X."/>
            <person name="Baldrich P."/>
            <person name="Meyers B.C."/>
            <person name="Huo N."/>
            <person name="Gu Y.Q."/>
            <person name="Zhou H."/>
            <person name="Devos K.M."/>
            <person name="Bennetzen J.L."/>
            <person name="Unver T."/>
            <person name="Budak H."/>
            <person name="Gulick P.J."/>
            <person name="Galiba G."/>
            <person name="Kalapos B."/>
            <person name="Nelson D.R."/>
            <person name="Li P."/>
            <person name="You F.M."/>
            <person name="Luo M.C."/>
            <person name="Dvorak J."/>
        </authorList>
    </citation>
    <scope>NUCLEOTIDE SEQUENCE [LARGE SCALE GENOMIC DNA]</scope>
    <source>
        <strain evidence="3">cv. AL8/78</strain>
    </source>
</reference>
<feature type="region of interest" description="Disordered" evidence="1">
    <location>
        <begin position="21"/>
        <end position="55"/>
    </location>
</feature>
<organism evidence="3 4">
    <name type="scientific">Aegilops tauschii subsp. strangulata</name>
    <name type="common">Goatgrass</name>
    <dbReference type="NCBI Taxonomy" id="200361"/>
    <lineage>
        <taxon>Eukaryota</taxon>
        <taxon>Viridiplantae</taxon>
        <taxon>Streptophyta</taxon>
        <taxon>Embryophyta</taxon>
        <taxon>Tracheophyta</taxon>
        <taxon>Spermatophyta</taxon>
        <taxon>Magnoliopsida</taxon>
        <taxon>Liliopsida</taxon>
        <taxon>Poales</taxon>
        <taxon>Poaceae</taxon>
        <taxon>BOP clade</taxon>
        <taxon>Pooideae</taxon>
        <taxon>Triticodae</taxon>
        <taxon>Triticeae</taxon>
        <taxon>Triticinae</taxon>
        <taxon>Aegilops</taxon>
    </lineage>
</organism>
<dbReference type="SUPFAM" id="SSF52047">
    <property type="entry name" value="RNI-like"/>
    <property type="match status" value="1"/>
</dbReference>
<accession>A0A452YJT0</accession>
<dbReference type="SMART" id="SM00256">
    <property type="entry name" value="FBOX"/>
    <property type="match status" value="1"/>
</dbReference>
<dbReference type="STRING" id="200361.A0A452YJT0"/>
<protein>
    <recommendedName>
        <fullName evidence="2">F-box domain-containing protein</fullName>
    </recommendedName>
</protein>
<dbReference type="AlphaFoldDB" id="A0A452YJT0"/>
<name>A0A452YJT0_AEGTS</name>
<reference evidence="4" key="1">
    <citation type="journal article" date="2014" name="Science">
        <title>Ancient hybridizations among the ancestral genomes of bread wheat.</title>
        <authorList>
            <consortium name="International Wheat Genome Sequencing Consortium,"/>
            <person name="Marcussen T."/>
            <person name="Sandve S.R."/>
            <person name="Heier L."/>
            <person name="Spannagl M."/>
            <person name="Pfeifer M."/>
            <person name="Jakobsen K.S."/>
            <person name="Wulff B.B."/>
            <person name="Steuernagel B."/>
            <person name="Mayer K.F."/>
            <person name="Olsen O.A."/>
        </authorList>
    </citation>
    <scope>NUCLEOTIDE SEQUENCE [LARGE SCALE GENOMIC DNA]</scope>
    <source>
        <strain evidence="4">cv. AL8/78</strain>
    </source>
</reference>
<dbReference type="Gene3D" id="3.80.10.10">
    <property type="entry name" value="Ribonuclease Inhibitor"/>
    <property type="match status" value="1"/>
</dbReference>
<dbReference type="PANTHER" id="PTHR38926">
    <property type="entry name" value="F-BOX DOMAIN CONTAINING PROTEIN, EXPRESSED"/>
    <property type="match status" value="1"/>
</dbReference>
<dbReference type="Proteomes" id="UP000015105">
    <property type="component" value="Chromosome 1D"/>
</dbReference>
<evidence type="ECO:0000313" key="4">
    <source>
        <dbReference type="Proteomes" id="UP000015105"/>
    </source>
</evidence>